<evidence type="ECO:0000259" key="4">
    <source>
        <dbReference type="PROSITE" id="PS51123"/>
    </source>
</evidence>
<comment type="subcellular location">
    <subcellularLocation>
        <location evidence="1">Cell outer membrane</location>
    </subcellularLocation>
</comment>
<evidence type="ECO:0000256" key="2">
    <source>
        <dbReference type="ARBA" id="ARBA00023136"/>
    </source>
</evidence>
<reference evidence="5" key="1">
    <citation type="submission" date="2016-10" db="EMBL/GenBank/DDBJ databases">
        <authorList>
            <person name="de Groot N.N."/>
        </authorList>
    </citation>
    <scope>NUCLEOTIDE SEQUENCE</scope>
</reference>
<evidence type="ECO:0000256" key="3">
    <source>
        <dbReference type="ARBA" id="ARBA00023237"/>
    </source>
</evidence>
<dbReference type="InterPro" id="IPR050330">
    <property type="entry name" value="Bact_OuterMem_StrucFunc"/>
</dbReference>
<gene>
    <name evidence="5" type="ORF">MNB_SV-5-1648</name>
</gene>
<sequence length="169" mass="18249">MKKKLFLSSLLILLVLTGCSQKAPDIASSNNISDANAITGDTVSINESPYGNESGKNSSSDGFKSLYFSFGKYGISSQMQNDIYKNVSVANNTSAKIKIEGNCDEFGTDEYNYALGLKRAKAVKDSLISQGVNSSRIVIVSFGESNPVCSVSSDSCYAKNRRVDLRLVR</sequence>
<organism evidence="5">
    <name type="scientific">hydrothermal vent metagenome</name>
    <dbReference type="NCBI Taxonomy" id="652676"/>
    <lineage>
        <taxon>unclassified sequences</taxon>
        <taxon>metagenomes</taxon>
        <taxon>ecological metagenomes</taxon>
    </lineage>
</organism>
<accession>A0A1W1EDA1</accession>
<dbReference type="Pfam" id="PF00691">
    <property type="entry name" value="OmpA"/>
    <property type="match status" value="1"/>
</dbReference>
<name>A0A1W1EDA1_9ZZZZ</name>
<dbReference type="CDD" id="cd07185">
    <property type="entry name" value="OmpA_C-like"/>
    <property type="match status" value="1"/>
</dbReference>
<dbReference type="InterPro" id="IPR006665">
    <property type="entry name" value="OmpA-like"/>
</dbReference>
<protein>
    <submittedName>
        <fullName evidence="5">Outer membrane lipoprotein omp16</fullName>
    </submittedName>
</protein>
<keyword evidence="2" id="KW-0472">Membrane</keyword>
<dbReference type="AlphaFoldDB" id="A0A1W1EDA1"/>
<dbReference type="PROSITE" id="PS51123">
    <property type="entry name" value="OMPA_2"/>
    <property type="match status" value="1"/>
</dbReference>
<dbReference type="GO" id="GO:0009279">
    <property type="term" value="C:cell outer membrane"/>
    <property type="evidence" value="ECO:0007669"/>
    <property type="project" value="UniProtKB-SubCell"/>
</dbReference>
<evidence type="ECO:0000256" key="1">
    <source>
        <dbReference type="ARBA" id="ARBA00004442"/>
    </source>
</evidence>
<keyword evidence="3" id="KW-0998">Cell outer membrane</keyword>
<dbReference type="PANTHER" id="PTHR30329:SF21">
    <property type="entry name" value="LIPOPROTEIN YIAD-RELATED"/>
    <property type="match status" value="1"/>
</dbReference>
<dbReference type="EMBL" id="FPKX01000032">
    <property type="protein sequence ID" value="SFZ97988.1"/>
    <property type="molecule type" value="Genomic_DNA"/>
</dbReference>
<dbReference type="InterPro" id="IPR006664">
    <property type="entry name" value="OMP_bac"/>
</dbReference>
<dbReference type="Gene3D" id="3.30.1330.60">
    <property type="entry name" value="OmpA-like domain"/>
    <property type="match status" value="1"/>
</dbReference>
<feature type="domain" description="OmpA-like" evidence="4">
    <location>
        <begin position="55"/>
        <end position="169"/>
    </location>
</feature>
<proteinExistence type="predicted"/>
<dbReference type="PROSITE" id="PS51257">
    <property type="entry name" value="PROKAR_LIPOPROTEIN"/>
    <property type="match status" value="1"/>
</dbReference>
<dbReference type="SUPFAM" id="SSF103088">
    <property type="entry name" value="OmpA-like"/>
    <property type="match status" value="1"/>
</dbReference>
<dbReference type="InterPro" id="IPR036737">
    <property type="entry name" value="OmpA-like_sf"/>
</dbReference>
<dbReference type="PRINTS" id="PR01021">
    <property type="entry name" value="OMPADOMAIN"/>
</dbReference>
<dbReference type="PANTHER" id="PTHR30329">
    <property type="entry name" value="STATOR ELEMENT OF FLAGELLAR MOTOR COMPLEX"/>
    <property type="match status" value="1"/>
</dbReference>
<keyword evidence="5" id="KW-0449">Lipoprotein</keyword>
<evidence type="ECO:0000313" key="5">
    <source>
        <dbReference type="EMBL" id="SFZ97988.1"/>
    </source>
</evidence>